<protein>
    <submittedName>
        <fullName evidence="1">Uncharacterized protein</fullName>
    </submittedName>
</protein>
<dbReference type="Proteomes" id="UP000262583">
    <property type="component" value="Chromosome"/>
</dbReference>
<reference evidence="1 2" key="1">
    <citation type="submission" date="2018-05" db="EMBL/GenBank/DDBJ databases">
        <title>A metagenomic window into the 2 km-deep terrestrial subsurface aquifer revealed taxonomically and functionally diverse microbial community comprising novel uncultured bacterial lineages.</title>
        <authorList>
            <person name="Kadnikov V.V."/>
            <person name="Mardanov A.V."/>
            <person name="Beletsky A.V."/>
            <person name="Banks D."/>
            <person name="Pimenov N.V."/>
            <person name="Frank Y.A."/>
            <person name="Karnachuk O.V."/>
            <person name="Ravin N.V."/>
        </authorList>
    </citation>
    <scope>NUCLEOTIDE SEQUENCE [LARGE SCALE GENOMIC DNA]</scope>
    <source>
        <strain evidence="1">BY</strain>
    </source>
</reference>
<dbReference type="KEGG" id="schv:BRCON_0168"/>
<organism evidence="1 2">
    <name type="scientific">Sumerlaea chitinivorans</name>
    <dbReference type="NCBI Taxonomy" id="2250252"/>
    <lineage>
        <taxon>Bacteria</taxon>
        <taxon>Candidatus Sumerlaeota</taxon>
        <taxon>Candidatus Sumerlaeia</taxon>
        <taxon>Candidatus Sumerlaeales</taxon>
        <taxon>Candidatus Sumerlaeaceae</taxon>
        <taxon>Candidatus Sumerlaea</taxon>
    </lineage>
</organism>
<gene>
    <name evidence="1" type="ORF">BRCON_0168</name>
</gene>
<name>A0A2Z4Y3A1_SUMC1</name>
<dbReference type="AlphaFoldDB" id="A0A2Z4Y3A1"/>
<accession>A0A2Z4Y3A1</accession>
<proteinExistence type="predicted"/>
<evidence type="ECO:0000313" key="1">
    <source>
        <dbReference type="EMBL" id="AXA34945.1"/>
    </source>
</evidence>
<dbReference type="EMBL" id="CP030759">
    <property type="protein sequence ID" value="AXA34945.1"/>
    <property type="molecule type" value="Genomic_DNA"/>
</dbReference>
<evidence type="ECO:0000313" key="2">
    <source>
        <dbReference type="Proteomes" id="UP000262583"/>
    </source>
</evidence>
<sequence length="52" mass="5089">MGLLPPLIERSAARHSSNEFVGTLDPALGREAAALGVGVITGRSTAGGGADA</sequence>